<evidence type="ECO:0000313" key="4">
    <source>
        <dbReference type="EMBL" id="SNS24932.1"/>
    </source>
</evidence>
<dbReference type="EMBL" id="FZOJ01000006">
    <property type="protein sequence ID" value="SNS24932.1"/>
    <property type="molecule type" value="Genomic_DNA"/>
</dbReference>
<dbReference type="GO" id="GO:0019171">
    <property type="term" value="F:(3R)-hydroxyacyl-[acyl-carrier-protein] dehydratase activity"/>
    <property type="evidence" value="ECO:0007669"/>
    <property type="project" value="TreeGrafter"/>
</dbReference>
<dbReference type="Pfam" id="PF01575">
    <property type="entry name" value="MaoC_dehydratas"/>
    <property type="match status" value="1"/>
</dbReference>
<dbReference type="PANTHER" id="PTHR43437:SF3">
    <property type="entry name" value="HYDROXYACYL-THIOESTER DEHYDRATASE TYPE 2, MITOCHONDRIAL"/>
    <property type="match status" value="1"/>
</dbReference>
<keyword evidence="5" id="KW-1185">Reference proteome</keyword>
<evidence type="ECO:0000259" key="3">
    <source>
        <dbReference type="Pfam" id="PF01575"/>
    </source>
</evidence>
<dbReference type="CDD" id="cd03449">
    <property type="entry name" value="R_hydratase"/>
    <property type="match status" value="1"/>
</dbReference>
<dbReference type="GO" id="GO:0006633">
    <property type="term" value="P:fatty acid biosynthetic process"/>
    <property type="evidence" value="ECO:0007669"/>
    <property type="project" value="TreeGrafter"/>
</dbReference>
<accession>A0A239CYI3</accession>
<keyword evidence="2" id="KW-0812">Transmembrane</keyword>
<dbReference type="InterPro" id="IPR050965">
    <property type="entry name" value="UPF0336/Enoyl-CoA_hydratase"/>
</dbReference>
<dbReference type="SUPFAM" id="SSF54637">
    <property type="entry name" value="Thioesterase/thiol ester dehydrase-isomerase"/>
    <property type="match status" value="1"/>
</dbReference>
<organism evidence="4 5">
    <name type="scientific">Anaerovirgula multivorans</name>
    <dbReference type="NCBI Taxonomy" id="312168"/>
    <lineage>
        <taxon>Bacteria</taxon>
        <taxon>Bacillati</taxon>
        <taxon>Bacillota</taxon>
        <taxon>Clostridia</taxon>
        <taxon>Peptostreptococcales</taxon>
        <taxon>Natronincolaceae</taxon>
        <taxon>Anaerovirgula</taxon>
    </lineage>
</organism>
<evidence type="ECO:0000256" key="2">
    <source>
        <dbReference type="SAM" id="Phobius"/>
    </source>
</evidence>
<keyword evidence="2" id="KW-1133">Transmembrane helix</keyword>
<feature type="transmembrane region" description="Helical" evidence="2">
    <location>
        <begin position="55"/>
        <end position="73"/>
    </location>
</feature>
<sequence>MIGKKIAELNIGDKANFEKTITETDVYLYAGITGDLNPAHINQPAAEKSMFKGRIAHGMLIAGLISTVLGMYLPGPGTIYLGQELKFLVPVRFGDTIKAEAEVLEKNEERNRIKLKTTCTNQEGVVVLEGIATVMPPK</sequence>
<evidence type="ECO:0000256" key="1">
    <source>
        <dbReference type="ARBA" id="ARBA00023239"/>
    </source>
</evidence>
<feature type="domain" description="MaoC-like" evidence="3">
    <location>
        <begin position="11"/>
        <end position="119"/>
    </location>
</feature>
<protein>
    <submittedName>
        <fullName evidence="4">3-hydroxybutyryl-CoA dehydratase</fullName>
    </submittedName>
</protein>
<dbReference type="OrthoDB" id="9801625at2"/>
<keyword evidence="2" id="KW-0472">Membrane</keyword>
<dbReference type="InterPro" id="IPR002539">
    <property type="entry name" value="MaoC-like_dom"/>
</dbReference>
<dbReference type="Gene3D" id="3.10.129.10">
    <property type="entry name" value="Hotdog Thioesterase"/>
    <property type="match status" value="1"/>
</dbReference>
<proteinExistence type="predicted"/>
<evidence type="ECO:0000313" key="5">
    <source>
        <dbReference type="Proteomes" id="UP000198304"/>
    </source>
</evidence>
<keyword evidence="1" id="KW-0456">Lyase</keyword>
<dbReference type="FunFam" id="3.10.129.10:FF:000042">
    <property type="entry name" value="MaoC domain protein dehydratase"/>
    <property type="match status" value="1"/>
</dbReference>
<dbReference type="AlphaFoldDB" id="A0A239CYI3"/>
<name>A0A239CYI3_9FIRM</name>
<reference evidence="4 5" key="1">
    <citation type="submission" date="2017-06" db="EMBL/GenBank/DDBJ databases">
        <authorList>
            <person name="Kim H.J."/>
            <person name="Triplett B.A."/>
        </authorList>
    </citation>
    <scope>NUCLEOTIDE SEQUENCE [LARGE SCALE GENOMIC DNA]</scope>
    <source>
        <strain evidence="4 5">SCA</strain>
    </source>
</reference>
<gene>
    <name evidence="4" type="ORF">SAMN05446037_1006218</name>
</gene>
<dbReference type="PANTHER" id="PTHR43437">
    <property type="entry name" value="HYDROXYACYL-THIOESTER DEHYDRATASE TYPE 2, MITOCHONDRIAL-RELATED"/>
    <property type="match status" value="1"/>
</dbReference>
<dbReference type="Proteomes" id="UP000198304">
    <property type="component" value="Unassembled WGS sequence"/>
</dbReference>
<dbReference type="InterPro" id="IPR029069">
    <property type="entry name" value="HotDog_dom_sf"/>
</dbReference>
<dbReference type="RefSeq" id="WP_089282454.1">
    <property type="nucleotide sequence ID" value="NZ_FZOJ01000006.1"/>
</dbReference>